<feature type="transmembrane region" description="Helical" evidence="8">
    <location>
        <begin position="170"/>
        <end position="190"/>
    </location>
</feature>
<gene>
    <name evidence="9" type="ORF">PV11_09805</name>
</gene>
<organism evidence="9 10">
    <name type="scientific">Exophiala sideris</name>
    <dbReference type="NCBI Taxonomy" id="1016849"/>
    <lineage>
        <taxon>Eukaryota</taxon>
        <taxon>Fungi</taxon>
        <taxon>Dikarya</taxon>
        <taxon>Ascomycota</taxon>
        <taxon>Pezizomycotina</taxon>
        <taxon>Eurotiomycetes</taxon>
        <taxon>Chaetothyriomycetidae</taxon>
        <taxon>Chaetothyriales</taxon>
        <taxon>Herpotrichiellaceae</taxon>
        <taxon>Exophiala</taxon>
    </lineage>
</organism>
<feature type="transmembrane region" description="Helical" evidence="8">
    <location>
        <begin position="261"/>
        <end position="280"/>
    </location>
</feature>
<dbReference type="Proteomes" id="UP000053599">
    <property type="component" value="Unassembled WGS sequence"/>
</dbReference>
<dbReference type="EMBL" id="KN846954">
    <property type="protein sequence ID" value="KIV78042.1"/>
    <property type="molecule type" value="Genomic_DNA"/>
</dbReference>
<keyword evidence="3 8" id="KW-0812">Transmembrane</keyword>
<proteinExistence type="inferred from homology"/>
<keyword evidence="4" id="KW-0256">Endoplasmic reticulum</keyword>
<keyword evidence="5 8" id="KW-1133">Transmembrane helix</keyword>
<evidence type="ECO:0000256" key="5">
    <source>
        <dbReference type="ARBA" id="ARBA00022989"/>
    </source>
</evidence>
<dbReference type="PANTHER" id="PTHR15301:SF3">
    <property type="entry name" value="PROTEIN NSG1-RELATED"/>
    <property type="match status" value="1"/>
</dbReference>
<feature type="transmembrane region" description="Helical" evidence="8">
    <location>
        <begin position="325"/>
        <end position="343"/>
    </location>
</feature>
<evidence type="ECO:0000256" key="1">
    <source>
        <dbReference type="ARBA" id="ARBA00004477"/>
    </source>
</evidence>
<feature type="transmembrane region" description="Helical" evidence="8">
    <location>
        <begin position="126"/>
        <end position="149"/>
    </location>
</feature>
<comment type="similarity">
    <text evidence="2">Belongs to the INSIG family.</text>
</comment>
<dbReference type="OrthoDB" id="205546at2759"/>
<evidence type="ECO:0000256" key="2">
    <source>
        <dbReference type="ARBA" id="ARBA00007475"/>
    </source>
</evidence>
<accession>A0A0D1Y5D1</accession>
<evidence type="ECO:0000256" key="7">
    <source>
        <dbReference type="SAM" id="MobiDB-lite"/>
    </source>
</evidence>
<evidence type="ECO:0000313" key="9">
    <source>
        <dbReference type="EMBL" id="KIV78042.1"/>
    </source>
</evidence>
<dbReference type="HOGENOM" id="CLU_039316_0_0_1"/>
<evidence type="ECO:0008006" key="11">
    <source>
        <dbReference type="Google" id="ProtNLM"/>
    </source>
</evidence>
<evidence type="ECO:0000256" key="3">
    <source>
        <dbReference type="ARBA" id="ARBA00022692"/>
    </source>
</evidence>
<dbReference type="GO" id="GO:0016126">
    <property type="term" value="P:sterol biosynthetic process"/>
    <property type="evidence" value="ECO:0007669"/>
    <property type="project" value="TreeGrafter"/>
</dbReference>
<reference evidence="9 10" key="1">
    <citation type="submission" date="2015-01" db="EMBL/GenBank/DDBJ databases">
        <title>The Genome Sequence of Exophiala sideris CBS121828.</title>
        <authorList>
            <consortium name="The Broad Institute Genomics Platform"/>
            <person name="Cuomo C."/>
            <person name="de Hoog S."/>
            <person name="Gorbushina A."/>
            <person name="Stielow B."/>
            <person name="Teixiera M."/>
            <person name="Abouelleil A."/>
            <person name="Chapman S.B."/>
            <person name="Priest M."/>
            <person name="Young S.K."/>
            <person name="Wortman J."/>
            <person name="Nusbaum C."/>
            <person name="Birren B."/>
        </authorList>
    </citation>
    <scope>NUCLEOTIDE SEQUENCE [LARGE SCALE GENOMIC DNA]</scope>
    <source>
        <strain evidence="9 10">CBS 121828</strain>
    </source>
</reference>
<feature type="compositionally biased region" description="Polar residues" evidence="7">
    <location>
        <begin position="80"/>
        <end position="111"/>
    </location>
</feature>
<feature type="region of interest" description="Disordered" evidence="7">
    <location>
        <begin position="205"/>
        <end position="229"/>
    </location>
</feature>
<dbReference type="InterPro" id="IPR025929">
    <property type="entry name" value="INSIG_fam"/>
</dbReference>
<protein>
    <recommendedName>
        <fullName evidence="11">INSIG domain protein</fullName>
    </recommendedName>
</protein>
<evidence type="ECO:0000256" key="6">
    <source>
        <dbReference type="ARBA" id="ARBA00023136"/>
    </source>
</evidence>
<dbReference type="GO" id="GO:0005789">
    <property type="term" value="C:endoplasmic reticulum membrane"/>
    <property type="evidence" value="ECO:0007669"/>
    <property type="project" value="UniProtKB-SubCell"/>
</dbReference>
<evidence type="ECO:0000313" key="10">
    <source>
        <dbReference type="Proteomes" id="UP000053599"/>
    </source>
</evidence>
<keyword evidence="6 8" id="KW-0472">Membrane</keyword>
<name>A0A0D1Y5D1_9EURO</name>
<feature type="region of interest" description="Disordered" evidence="7">
    <location>
        <begin position="1"/>
        <end position="52"/>
    </location>
</feature>
<feature type="region of interest" description="Disordered" evidence="7">
    <location>
        <begin position="69"/>
        <end position="111"/>
    </location>
</feature>
<evidence type="ECO:0000256" key="4">
    <source>
        <dbReference type="ARBA" id="ARBA00022824"/>
    </source>
</evidence>
<dbReference type="AlphaFoldDB" id="A0A0D1Y5D1"/>
<dbReference type="STRING" id="1016849.A0A0D1Y5D1"/>
<feature type="transmembrane region" description="Helical" evidence="8">
    <location>
        <begin position="286"/>
        <end position="304"/>
    </location>
</feature>
<dbReference type="Pfam" id="PF07281">
    <property type="entry name" value="INSIG"/>
    <property type="match status" value="1"/>
</dbReference>
<sequence length="349" mass="37769">MEMPQVYRPIPRRAFEITPASTDSSHPPSPAADPIGQEQNAGQKADSMPSRTRSILNLTSSTLLGIYSPVGSDAGREESSTPWGTGAQTPTQRGSVDHTPQQSPSTLSRDSAKTVLQQKRKGFRGLILPLFLQTILLFGFGIGYGSLITHLHRTQHITPIPVPHIERNTLYYQISWGVFGILLGNALPMVDSLWETTVLPAINDGRATRSTPGGTKASHHDNGNANSASDSGLGPMWYSAVRSIGVFVGIAFAMRRLPWQSTLQVALTLALANPVLWYLIDRSLPGFAFSAAVSLIGTLVLLLVDPTFVPVPAIHQPMASEKFGVYTWLASILFCTSICFGAIGRRLRL</sequence>
<comment type="subcellular location">
    <subcellularLocation>
        <location evidence="1">Endoplasmic reticulum membrane</location>
        <topology evidence="1">Multi-pass membrane protein</topology>
    </subcellularLocation>
</comment>
<dbReference type="PANTHER" id="PTHR15301">
    <property type="entry name" value="INSULIN-INDUCED GENE 1"/>
    <property type="match status" value="1"/>
</dbReference>
<evidence type="ECO:0000256" key="8">
    <source>
        <dbReference type="SAM" id="Phobius"/>
    </source>
</evidence>